<dbReference type="WBParaSite" id="ALUE_0001290001-mRNA-1">
    <property type="protein sequence ID" value="ALUE_0001290001-mRNA-1"/>
    <property type="gene ID" value="ALUE_0001290001"/>
</dbReference>
<sequence length="44" mass="5162">MKKRQRIRCWYGRSCAQNRTSDRPPQWTDDGDHAIVLLECALSV</sequence>
<organism evidence="1 2">
    <name type="scientific">Ascaris lumbricoides</name>
    <name type="common">Giant roundworm</name>
    <dbReference type="NCBI Taxonomy" id="6252"/>
    <lineage>
        <taxon>Eukaryota</taxon>
        <taxon>Metazoa</taxon>
        <taxon>Ecdysozoa</taxon>
        <taxon>Nematoda</taxon>
        <taxon>Chromadorea</taxon>
        <taxon>Rhabditida</taxon>
        <taxon>Spirurina</taxon>
        <taxon>Ascaridomorpha</taxon>
        <taxon>Ascaridoidea</taxon>
        <taxon>Ascarididae</taxon>
        <taxon>Ascaris</taxon>
    </lineage>
</organism>
<reference evidence="2" key="1">
    <citation type="submission" date="2017-02" db="UniProtKB">
        <authorList>
            <consortium name="WormBaseParasite"/>
        </authorList>
    </citation>
    <scope>IDENTIFICATION</scope>
</reference>
<keyword evidence="1" id="KW-1185">Reference proteome</keyword>
<dbReference type="AlphaFoldDB" id="A0A0M3I702"/>
<protein>
    <submittedName>
        <fullName evidence="2">Uncharacterized protein</fullName>
    </submittedName>
</protein>
<dbReference type="Proteomes" id="UP000036681">
    <property type="component" value="Unplaced"/>
</dbReference>
<evidence type="ECO:0000313" key="2">
    <source>
        <dbReference type="WBParaSite" id="ALUE_0001290001-mRNA-1"/>
    </source>
</evidence>
<proteinExistence type="predicted"/>
<evidence type="ECO:0000313" key="1">
    <source>
        <dbReference type="Proteomes" id="UP000036681"/>
    </source>
</evidence>
<accession>A0A0M3I702</accession>
<name>A0A0M3I702_ASCLU</name>